<feature type="compositionally biased region" description="Polar residues" evidence="1">
    <location>
        <begin position="200"/>
        <end position="212"/>
    </location>
</feature>
<proteinExistence type="predicted"/>
<protein>
    <submittedName>
        <fullName evidence="3">Uncharacterized protein</fullName>
    </submittedName>
</protein>
<reference evidence="3 4" key="1">
    <citation type="submission" date="2018-08" db="EMBL/GenBank/DDBJ databases">
        <authorList>
            <person name="Laetsch R D."/>
            <person name="Stevens L."/>
            <person name="Kumar S."/>
            <person name="Blaxter L. M."/>
        </authorList>
    </citation>
    <scope>NUCLEOTIDE SEQUENCE [LARGE SCALE GENOMIC DNA]</scope>
</reference>
<dbReference type="OrthoDB" id="5874054at2759"/>
<dbReference type="Proteomes" id="UP000277928">
    <property type="component" value="Unassembled WGS sequence"/>
</dbReference>
<keyword evidence="2" id="KW-0472">Membrane</keyword>
<name>A0A3P6STZ8_LITSI</name>
<organism evidence="3 4">
    <name type="scientific">Litomosoides sigmodontis</name>
    <name type="common">Filarial nematode worm</name>
    <dbReference type="NCBI Taxonomy" id="42156"/>
    <lineage>
        <taxon>Eukaryota</taxon>
        <taxon>Metazoa</taxon>
        <taxon>Ecdysozoa</taxon>
        <taxon>Nematoda</taxon>
        <taxon>Chromadorea</taxon>
        <taxon>Rhabditida</taxon>
        <taxon>Spirurina</taxon>
        <taxon>Spiruromorpha</taxon>
        <taxon>Filarioidea</taxon>
        <taxon>Onchocercidae</taxon>
        <taxon>Litomosoides</taxon>
    </lineage>
</organism>
<gene>
    <name evidence="3" type="ORF">NLS_LOCUS2162</name>
</gene>
<sequence length="212" mass="24031">MQRSHRIELIYQLAISLALKIDQNLGKRTSQRTIIMVTDSGNLWKDFVFYVDPVTNHQRPTFYFIWLVGSISIAVTTLPWYIYFIIRRSQIRSRAAINIKYTLLDFKKIHPGAKIEGWQEISIATSPHVNIKDEEVRKKYIAKVYRPSSSQCDTTSTTASEASSKTAKALCGSKRIQSAQMKSIINDDKTNYNGEPIHSITGSESITVPTNG</sequence>
<evidence type="ECO:0000313" key="3">
    <source>
        <dbReference type="EMBL" id="VDK73563.1"/>
    </source>
</evidence>
<accession>A0A3P6STZ8</accession>
<feature type="region of interest" description="Disordered" evidence="1">
    <location>
        <begin position="187"/>
        <end position="212"/>
    </location>
</feature>
<feature type="transmembrane region" description="Helical" evidence="2">
    <location>
        <begin position="63"/>
        <end position="86"/>
    </location>
</feature>
<keyword evidence="2" id="KW-1133">Transmembrane helix</keyword>
<dbReference type="AlphaFoldDB" id="A0A3P6STZ8"/>
<keyword evidence="2" id="KW-0812">Transmembrane</keyword>
<evidence type="ECO:0000313" key="4">
    <source>
        <dbReference type="Proteomes" id="UP000277928"/>
    </source>
</evidence>
<dbReference type="EMBL" id="UYRX01000093">
    <property type="protein sequence ID" value="VDK73563.1"/>
    <property type="molecule type" value="Genomic_DNA"/>
</dbReference>
<evidence type="ECO:0000256" key="2">
    <source>
        <dbReference type="SAM" id="Phobius"/>
    </source>
</evidence>
<keyword evidence="4" id="KW-1185">Reference proteome</keyword>
<dbReference type="OMA" id="KGWQEIS"/>
<evidence type="ECO:0000256" key="1">
    <source>
        <dbReference type="SAM" id="MobiDB-lite"/>
    </source>
</evidence>